<dbReference type="GO" id="GO:0005721">
    <property type="term" value="C:pericentric heterochromatin"/>
    <property type="evidence" value="ECO:0007669"/>
    <property type="project" value="UniProtKB-ARBA"/>
</dbReference>
<organism evidence="14 15">
    <name type="scientific">Chrysochloris asiatica</name>
    <name type="common">Cape golden mole</name>
    <dbReference type="NCBI Taxonomy" id="185453"/>
    <lineage>
        <taxon>Eukaryota</taxon>
        <taxon>Metazoa</taxon>
        <taxon>Chordata</taxon>
        <taxon>Craniata</taxon>
        <taxon>Vertebrata</taxon>
        <taxon>Euteleostomi</taxon>
        <taxon>Mammalia</taxon>
        <taxon>Eutheria</taxon>
        <taxon>Afrotheria</taxon>
        <taxon>Chrysochloridae</taxon>
        <taxon>Chrysochlorinae</taxon>
        <taxon>Chrysochloris</taxon>
    </lineage>
</organism>
<evidence type="ECO:0000256" key="5">
    <source>
        <dbReference type="ARBA" id="ARBA00053516"/>
    </source>
</evidence>
<dbReference type="SUPFAM" id="SSF51182">
    <property type="entry name" value="RmlC-like cupins"/>
    <property type="match status" value="1"/>
</dbReference>
<dbReference type="OrthoDB" id="1939643at2759"/>
<feature type="compositionally biased region" description="Basic residues" evidence="10">
    <location>
        <begin position="497"/>
        <end position="510"/>
    </location>
</feature>
<accession>A0A9B0U0Q4</accession>
<dbReference type="CTD" id="1060"/>
<feature type="region of interest" description="Disordered" evidence="10">
    <location>
        <begin position="251"/>
        <end position="279"/>
    </location>
</feature>
<dbReference type="Pfam" id="PF15620">
    <property type="entry name" value="CENP-C_mid"/>
    <property type="match status" value="1"/>
</dbReference>
<evidence type="ECO:0000313" key="15">
    <source>
        <dbReference type="RefSeq" id="XP_006874881.1"/>
    </source>
</evidence>
<evidence type="ECO:0000256" key="6">
    <source>
        <dbReference type="ARBA" id="ARBA00064952"/>
    </source>
</evidence>
<dbReference type="Pfam" id="PF11699">
    <property type="entry name" value="CENP-C_C"/>
    <property type="match status" value="1"/>
</dbReference>
<evidence type="ECO:0000259" key="13">
    <source>
        <dbReference type="Pfam" id="PF15622"/>
    </source>
</evidence>
<sequence>MQFHVQLEKYVCIEDTCFGNIPDGSSRYYVSNYELLNGLVLGYTAGAARAANRLIPDINVEQGQNILEILHNCFEEKSSVNDFNTDSTTSESSTPKIKAAFIQSPSKECQKSHAESLPVSSKKKKDCLRLIEEPNEDVNQAVQAHEIHQKILTTDVDFENTDDLEVVSNRKQNDHQNEAQEEFYLSVGPSSVVLDAETSLSQNAVLSIAQKSDAYTLENSVNMPSSSKEISFKTKKRLNFEGKNVLKKIEIEDKVSEGPQKRRPSGASQKRTQDSEYEIQPQAKKRFSTLFLETVKRKTESSSVVRHGPLHSSPNDVMLLEDEFVIGESEKSFGARSWLKIPRKANSPKQCTVSPIESSVVLQGRKSRKKHDNVMDETLTSDKSSHKGHLVEKSQLIERKKLDTFCASEDEMENYKSIKDAVYSEKAEKSSGNKRIIKQKQRRRVKTNVVEKQLDVEQPTDKNINMSLTAQHKLQKNSDKDMEVCEEMRNDHISKKQMTHMGQKKGKAHVPNKESQKKVKEKFMNKCISSGPQKKKVVSEEVTVTITKSRRISRRPSNWWEVTSEQSPVCSSSSLRINELSVHQKSRQKPAEKTRQSSKNIMGETALSKQQKTATQDNSRAKKFLNAEDSGGIVENDKITSSQNESLESDTADLAKKKNLDHSGDYQKNKPILEEVHPESCFEAMMEKLRLCGPSKIQKYVSGKNNTDVGRKKAQKSSDDSRVKRSKVIAEKKIHHKLVLPSNSPDVRRSKRIRLKPLEYWRGERIDYTTRLSGGFVVGGILSPDRVSPKRKTTNGNRGKVSKITNREKRCLDKNERKNSLVANLDVPLGDPFQPTRVKDPETDECILRDLIRPRDTCKFFVDHKELRVYKTLDTPFFSTGKLILGPCQEKGMQYVGVDILVFYVEFGDLLCTLHETPYLITTGDSFYVPSGNYYNIINLLNEECVLLFTQIKR</sequence>
<dbReference type="Gene3D" id="2.60.120.10">
    <property type="entry name" value="Jelly Rolls"/>
    <property type="match status" value="1"/>
</dbReference>
<evidence type="ECO:0000256" key="4">
    <source>
        <dbReference type="ARBA" id="ARBA00023242"/>
    </source>
</evidence>
<evidence type="ECO:0000256" key="9">
    <source>
        <dbReference type="ARBA" id="ARBA00083562"/>
    </source>
</evidence>
<gene>
    <name evidence="15" type="primary">CENPC</name>
</gene>
<feature type="region of interest" description="Disordered" evidence="10">
    <location>
        <begin position="497"/>
        <end position="516"/>
    </location>
</feature>
<keyword evidence="14" id="KW-1185">Reference proteome</keyword>
<evidence type="ECO:0000313" key="14">
    <source>
        <dbReference type="Proteomes" id="UP000504623"/>
    </source>
</evidence>
<reference evidence="15" key="1">
    <citation type="submission" date="2025-08" db="UniProtKB">
        <authorList>
            <consortium name="RefSeq"/>
        </authorList>
    </citation>
    <scope>IDENTIFICATION</scope>
    <source>
        <tissue evidence="15">Spleen</tissue>
    </source>
</reference>
<feature type="domain" description="Kinetochore assembly subunit CENP-C N-terminal" evidence="13">
    <location>
        <begin position="55"/>
        <end position="314"/>
    </location>
</feature>
<feature type="region of interest" description="Disordered" evidence="10">
    <location>
        <begin position="360"/>
        <end position="389"/>
    </location>
</feature>
<evidence type="ECO:0000256" key="2">
    <source>
        <dbReference type="ARBA" id="ARBA00010291"/>
    </source>
</evidence>
<dbReference type="AlphaFoldDB" id="A0A9B0U0Q4"/>
<feature type="domain" description="Mif2/CENP-C cupin" evidence="11">
    <location>
        <begin position="867"/>
        <end position="951"/>
    </location>
</feature>
<comment type="subcellular location">
    <subcellularLocation>
        <location evidence="1">Nucleus</location>
    </subcellularLocation>
</comment>
<protein>
    <recommendedName>
        <fullName evidence="7">Centromere protein C</fullName>
    </recommendedName>
    <alternativeName>
        <fullName evidence="8">Centromere autoantigen C</fullName>
    </alternativeName>
    <alternativeName>
        <fullName evidence="9">Centromere protein C 1</fullName>
    </alternativeName>
</protein>
<feature type="compositionally biased region" description="Basic and acidic residues" evidence="10">
    <location>
        <begin position="251"/>
        <end position="260"/>
    </location>
</feature>
<dbReference type="InterPro" id="IPR028386">
    <property type="entry name" value="CENP-C/Mif2/cnp3"/>
</dbReference>
<feature type="region of interest" description="Disordered" evidence="10">
    <location>
        <begin position="581"/>
        <end position="620"/>
    </location>
</feature>
<keyword evidence="4" id="KW-0539">Nucleus</keyword>
<evidence type="ECO:0000256" key="3">
    <source>
        <dbReference type="ARBA" id="ARBA00023125"/>
    </source>
</evidence>
<dbReference type="GO" id="GO:0019237">
    <property type="term" value="F:centromeric DNA binding"/>
    <property type="evidence" value="ECO:0007669"/>
    <property type="project" value="InterPro"/>
</dbReference>
<dbReference type="Pfam" id="PF15622">
    <property type="entry name" value="CENP_C_N"/>
    <property type="match status" value="1"/>
</dbReference>
<dbReference type="RefSeq" id="XP_006874881.1">
    <property type="nucleotide sequence ID" value="XM_006874819.1"/>
</dbReference>
<dbReference type="GO" id="GO:0000776">
    <property type="term" value="C:kinetochore"/>
    <property type="evidence" value="ECO:0007669"/>
    <property type="project" value="InterPro"/>
</dbReference>
<dbReference type="PANTHER" id="PTHR16684:SF11">
    <property type="entry name" value="CENTROMERE PROTEIN C"/>
    <property type="match status" value="1"/>
</dbReference>
<evidence type="ECO:0000256" key="10">
    <source>
        <dbReference type="SAM" id="MobiDB-lite"/>
    </source>
</evidence>
<dbReference type="GO" id="GO:0051382">
    <property type="term" value="P:kinetochore assembly"/>
    <property type="evidence" value="ECO:0007669"/>
    <property type="project" value="InterPro"/>
</dbReference>
<dbReference type="GO" id="GO:0051455">
    <property type="term" value="P:spindle attachment to meiosis I kinetochore"/>
    <property type="evidence" value="ECO:0007669"/>
    <property type="project" value="TreeGrafter"/>
</dbReference>
<evidence type="ECO:0000259" key="11">
    <source>
        <dbReference type="Pfam" id="PF11699"/>
    </source>
</evidence>
<dbReference type="FunFam" id="2.60.120.10:FF:000033">
    <property type="entry name" value="Centromere protein C 1"/>
    <property type="match status" value="1"/>
</dbReference>
<dbReference type="InterPro" id="IPR028052">
    <property type="entry name" value="CENP-C_N_dom"/>
</dbReference>
<dbReference type="Proteomes" id="UP000504623">
    <property type="component" value="Unplaced"/>
</dbReference>
<name>A0A9B0U0Q4_CHRAS</name>
<proteinExistence type="inferred from homology"/>
<dbReference type="InterPro" id="IPR028931">
    <property type="entry name" value="CENP-C_mid"/>
</dbReference>
<comment type="similarity">
    <text evidence="2">Belongs to the CENP-C/MIF2 family.</text>
</comment>
<feature type="region of interest" description="Disordered" evidence="10">
    <location>
        <begin position="700"/>
        <end position="725"/>
    </location>
</feature>
<evidence type="ECO:0000256" key="1">
    <source>
        <dbReference type="ARBA" id="ARBA00004123"/>
    </source>
</evidence>
<feature type="compositionally biased region" description="Basic and acidic residues" evidence="10">
    <location>
        <begin position="716"/>
        <end position="725"/>
    </location>
</feature>
<dbReference type="InterPro" id="IPR025974">
    <property type="entry name" value="Mif2/CENP-C_cupin"/>
</dbReference>
<evidence type="ECO:0000256" key="8">
    <source>
        <dbReference type="ARBA" id="ARBA00082151"/>
    </source>
</evidence>
<feature type="domain" description="CENP-C middle DNMT3B-binding" evidence="12">
    <location>
        <begin position="318"/>
        <end position="582"/>
    </location>
</feature>
<dbReference type="GO" id="GO:0005634">
    <property type="term" value="C:nucleus"/>
    <property type="evidence" value="ECO:0007669"/>
    <property type="project" value="UniProtKB-SubCell"/>
</dbReference>
<feature type="compositionally biased region" description="Polar residues" evidence="10">
    <location>
        <begin position="607"/>
        <end position="618"/>
    </location>
</feature>
<evidence type="ECO:0000256" key="7">
    <source>
        <dbReference type="ARBA" id="ARBA00068530"/>
    </source>
</evidence>
<dbReference type="InterPro" id="IPR014710">
    <property type="entry name" value="RmlC-like_jellyroll"/>
</dbReference>
<dbReference type="PANTHER" id="PTHR16684">
    <property type="entry name" value="CENTROMERE PROTEIN C"/>
    <property type="match status" value="1"/>
</dbReference>
<comment type="subunit">
    <text evidence="6">Oligomer. Component of the CENPA-NAC complex, at least composed of CENPA, CENPC, CENPH, CENPM, CENPN, CENPT and CENPU. The CENPA-NAC complex interacts with the CENPA-CAD complex, composed of CENPI, CENPK, CENPL, CENPO, CENPP, CENPQ, CENPR and CENPS. Binds to DAXX. Interacts with DNMT3B. Interacts directly with CENPA. Identified in a centromere complex containing histones H2A, H2B and H4, and at least CENPA, CENPB, CENPC, CENPT, CENPN, HJURP, SUPT16H, SSRP1 and RSF1. Interacts with MEIKIN.</text>
</comment>
<dbReference type="InterPro" id="IPR011051">
    <property type="entry name" value="RmlC_Cupin_sf"/>
</dbReference>
<comment type="function">
    <text evidence="5">Component of the CENPA-NAC (nucleosome-associated) complex, a complex that plays a central role in assembly of kinetochore proteins, mitotic progression and chromosome segregation. The CENPA-NAC complex recruits the CENPA-CAD (nucleosome distal) complex and may be involved in incorporation of newly synthesized CENPA into centromeres. CENPC recruits DNA methylation and DNMT3B to both centromeric and pericentromeric satellite repeats and regulates the histone code in these regions.</text>
</comment>
<dbReference type="GeneID" id="102828244"/>
<dbReference type="GO" id="GO:0051315">
    <property type="term" value="P:attachment of mitotic spindle microtubules to kinetochore"/>
    <property type="evidence" value="ECO:0007669"/>
    <property type="project" value="TreeGrafter"/>
</dbReference>
<keyword evidence="3" id="KW-0238">DNA-binding</keyword>
<evidence type="ECO:0000259" key="12">
    <source>
        <dbReference type="Pfam" id="PF15620"/>
    </source>
</evidence>